<proteinExistence type="inferred from homology"/>
<comment type="caution">
    <text evidence="3">Lacks conserved residue(s) required for the propagation of feature annotation.</text>
</comment>
<feature type="transmembrane region" description="Helical" evidence="3">
    <location>
        <begin position="160"/>
        <end position="179"/>
    </location>
</feature>
<keyword evidence="3" id="KW-0406">Ion transport</keyword>
<keyword evidence="3" id="KW-0813">Transport</keyword>
<dbReference type="Pfam" id="PF00924">
    <property type="entry name" value="MS_channel_2nd"/>
    <property type="match status" value="1"/>
</dbReference>
<dbReference type="InterPro" id="IPR011066">
    <property type="entry name" value="MscS_channel_C_sf"/>
</dbReference>
<keyword evidence="2" id="KW-1003">Cell membrane</keyword>
<comment type="subunit">
    <text evidence="3">Homoheptamer.</text>
</comment>
<dbReference type="OrthoDB" id="6199120at2"/>
<dbReference type="EMBL" id="SMFQ01000003">
    <property type="protein sequence ID" value="TCJ86945.1"/>
    <property type="molecule type" value="Genomic_DNA"/>
</dbReference>
<keyword evidence="3" id="KW-1133">Transmembrane helix</keyword>
<dbReference type="InterPro" id="IPR010920">
    <property type="entry name" value="LSM_dom_sf"/>
</dbReference>
<keyword evidence="3" id="KW-0997">Cell inner membrane</keyword>
<keyword evidence="3" id="KW-0812">Transmembrane</keyword>
<feature type="transmembrane region" description="Helical" evidence="3">
    <location>
        <begin position="83"/>
        <end position="110"/>
    </location>
</feature>
<keyword evidence="3" id="KW-0472">Membrane</keyword>
<dbReference type="InterPro" id="IPR006685">
    <property type="entry name" value="MscS_channel_2nd"/>
</dbReference>
<dbReference type="SUPFAM" id="SSF82689">
    <property type="entry name" value="Mechanosensitive channel protein MscS (YggB), C-terminal domain"/>
    <property type="match status" value="1"/>
</dbReference>
<accession>A0A4V2P8T2</accession>
<evidence type="ECO:0000256" key="1">
    <source>
        <dbReference type="ARBA" id="ARBA00004651"/>
    </source>
</evidence>
<evidence type="ECO:0000259" key="4">
    <source>
        <dbReference type="Pfam" id="PF00924"/>
    </source>
</evidence>
<dbReference type="PANTHER" id="PTHR30221:SF1">
    <property type="entry name" value="SMALL-CONDUCTANCE MECHANOSENSITIVE CHANNEL"/>
    <property type="match status" value="1"/>
</dbReference>
<reference evidence="5 6" key="1">
    <citation type="submission" date="2019-03" db="EMBL/GenBank/DDBJ databases">
        <title>Genomic Encyclopedia of Type Strains, Phase IV (KMG-IV): sequencing the most valuable type-strain genomes for metagenomic binning, comparative biology and taxonomic classification.</title>
        <authorList>
            <person name="Goeker M."/>
        </authorList>
    </citation>
    <scope>NUCLEOTIDE SEQUENCE [LARGE SCALE GENOMIC DNA]</scope>
    <source>
        <strain evidence="5 6">DSM 24830</strain>
    </source>
</reference>
<feature type="domain" description="Mechanosensitive ion channel MscS" evidence="4">
    <location>
        <begin position="181"/>
        <end position="248"/>
    </location>
</feature>
<feature type="transmembrane region" description="Helical" evidence="3">
    <location>
        <begin position="20"/>
        <end position="41"/>
    </location>
</feature>
<evidence type="ECO:0000313" key="6">
    <source>
        <dbReference type="Proteomes" id="UP000294887"/>
    </source>
</evidence>
<keyword evidence="3" id="KW-0407">Ion channel</keyword>
<dbReference type="SUPFAM" id="SSF50182">
    <property type="entry name" value="Sm-like ribonucleoproteins"/>
    <property type="match status" value="1"/>
</dbReference>
<protein>
    <recommendedName>
        <fullName evidence="3">Small-conductance mechanosensitive channel</fullName>
    </recommendedName>
</protein>
<dbReference type="InterPro" id="IPR045275">
    <property type="entry name" value="MscS_archaea/bacteria_type"/>
</dbReference>
<sequence length="371" mass="42465">MDSAVDKIIEYINQVDSFGYLLIGANLFLLIFAKVILKAVYHQPEKVSNFSRKVMIFRALNLLIILAYGYFRFFQDKQNKTLLIHVIAVLAVIYFAYLSMHITHGFLVRYYGKEREVNDVKRFVSTYQTRLLSIFSNLFIAVIALISIIRLLGFDSVLEAGGVIGIIGVFLALTSSIWAPDIFHGLIILNSDMLTEGDVIQFNDGELVYGLVYKTKVFHTVILNIPNNHRIMIRNSKLRDFTVHNLSKFASARGLRESLSFKISYDTSIDAVEDLFLTVYDAAKIDNGIYLEPQYDLEFGVKETGDHAVEWVFYYFTKEVDKLLLTRQRLLQLMLKTSIEKNISLSTPVTINNLTPAIDIRELDLVENKDQ</sequence>
<comment type="subcellular location">
    <subcellularLocation>
        <location evidence="3">Cell inner membrane</location>
        <topology evidence="3">Multi-pass membrane protein</topology>
    </subcellularLocation>
    <subcellularLocation>
        <location evidence="1">Cell membrane</location>
        <topology evidence="1">Multi-pass membrane protein</topology>
    </subcellularLocation>
</comment>
<dbReference type="GO" id="GO:0008381">
    <property type="term" value="F:mechanosensitive monoatomic ion channel activity"/>
    <property type="evidence" value="ECO:0007669"/>
    <property type="project" value="InterPro"/>
</dbReference>
<comment type="caution">
    <text evidence="5">The sequence shown here is derived from an EMBL/GenBank/DDBJ whole genome shotgun (WGS) entry which is preliminary data.</text>
</comment>
<dbReference type="GO" id="GO:0005886">
    <property type="term" value="C:plasma membrane"/>
    <property type="evidence" value="ECO:0007669"/>
    <property type="project" value="UniProtKB-SubCell"/>
</dbReference>
<feature type="transmembrane region" description="Helical" evidence="3">
    <location>
        <begin position="53"/>
        <end position="71"/>
    </location>
</feature>
<dbReference type="PANTHER" id="PTHR30221">
    <property type="entry name" value="SMALL-CONDUCTANCE MECHANOSENSITIVE CHANNEL"/>
    <property type="match status" value="1"/>
</dbReference>
<dbReference type="AlphaFoldDB" id="A0A4V2P8T2"/>
<dbReference type="RefSeq" id="WP_131905269.1">
    <property type="nucleotide sequence ID" value="NZ_BAAAFU010000004.1"/>
</dbReference>
<evidence type="ECO:0000256" key="2">
    <source>
        <dbReference type="ARBA" id="ARBA00022475"/>
    </source>
</evidence>
<name>A0A4V2P8T2_9GAMM</name>
<evidence type="ECO:0000256" key="3">
    <source>
        <dbReference type="RuleBase" id="RU369025"/>
    </source>
</evidence>
<gene>
    <name evidence="5" type="ORF">EV695_1445</name>
</gene>
<organism evidence="5 6">
    <name type="scientific">Cocleimonas flava</name>
    <dbReference type="NCBI Taxonomy" id="634765"/>
    <lineage>
        <taxon>Bacteria</taxon>
        <taxon>Pseudomonadati</taxon>
        <taxon>Pseudomonadota</taxon>
        <taxon>Gammaproteobacteria</taxon>
        <taxon>Thiotrichales</taxon>
        <taxon>Thiotrichaceae</taxon>
        <taxon>Cocleimonas</taxon>
    </lineage>
</organism>
<dbReference type="Proteomes" id="UP000294887">
    <property type="component" value="Unassembled WGS sequence"/>
</dbReference>
<evidence type="ECO:0000313" key="5">
    <source>
        <dbReference type="EMBL" id="TCJ86945.1"/>
    </source>
</evidence>
<keyword evidence="6" id="KW-1185">Reference proteome</keyword>
<comment type="function">
    <text evidence="3">Mechanosensitive channel that participates in the regulation of osmotic pressure changes within the cell, opening in response to stretch forces in the membrane lipid bilayer, without the need for other proteins. Contributes to normal resistance to hypoosmotic shock. Forms an ion channel of 1.0 nanosiemens conductance with a slight preference for anions.</text>
</comment>
<feature type="transmembrane region" description="Helical" evidence="3">
    <location>
        <begin position="131"/>
        <end position="154"/>
    </location>
</feature>
<dbReference type="Gene3D" id="3.30.70.100">
    <property type="match status" value="1"/>
</dbReference>
<comment type="similarity">
    <text evidence="3">Belongs to the MscS (TC 1.A.23) family.</text>
</comment>